<dbReference type="RefSeq" id="XP_008091907.1">
    <property type="nucleotide sequence ID" value="XM_008093716.1"/>
</dbReference>
<sequence length="164" mass="16662">MAGGDGPYPTVPPTSIGSESTLGTREAHKARHGSAGSPHPPGFVETTVYCKPCVWKNIPILCSIPAPTANVDINGNGVTAGAYGGYGSYDQVAPAQPGQPGAPGTAGAPGGAPALTLLGHQRSPPPPYRLSRGASVSFAVLDHHQLCYAFGGIREQLVSLGWHG</sequence>
<dbReference type="HOGENOM" id="CLU_1618882_0_0_1"/>
<feature type="compositionally biased region" description="Polar residues" evidence="1">
    <location>
        <begin position="13"/>
        <end position="23"/>
    </location>
</feature>
<feature type="region of interest" description="Disordered" evidence="1">
    <location>
        <begin position="1"/>
        <end position="41"/>
    </location>
</feature>
<gene>
    <name evidence="2" type="ORF">GLRG_03031</name>
</gene>
<name>E3QAJ9_COLGM</name>
<dbReference type="STRING" id="645133.E3QAJ9"/>
<dbReference type="EMBL" id="GG697339">
    <property type="protein sequence ID" value="EFQ27887.1"/>
    <property type="molecule type" value="Genomic_DNA"/>
</dbReference>
<accession>E3QAJ9</accession>
<proteinExistence type="predicted"/>
<dbReference type="OrthoDB" id="3558870at2759"/>
<protein>
    <submittedName>
        <fullName evidence="2">Uncharacterized protein</fullName>
    </submittedName>
</protein>
<dbReference type="AlphaFoldDB" id="E3QAJ9"/>
<reference evidence="3" key="1">
    <citation type="journal article" date="2012" name="Nat. Genet.">
        <title>Lifestyle transitions in plant pathogenic Colletotrichum fungi deciphered by genome and transcriptome analyses.</title>
        <authorList>
            <person name="O'Connell R.J."/>
            <person name="Thon M.R."/>
            <person name="Hacquard S."/>
            <person name="Amyotte S.G."/>
            <person name="Kleemann J."/>
            <person name="Torres M.F."/>
            <person name="Damm U."/>
            <person name="Buiate E.A."/>
            <person name="Epstein L."/>
            <person name="Alkan N."/>
            <person name="Altmueller J."/>
            <person name="Alvarado-Balderrama L."/>
            <person name="Bauser C.A."/>
            <person name="Becker C."/>
            <person name="Birren B.W."/>
            <person name="Chen Z."/>
            <person name="Choi J."/>
            <person name="Crouch J.A."/>
            <person name="Duvick J.P."/>
            <person name="Farman M.A."/>
            <person name="Gan P."/>
            <person name="Heiman D."/>
            <person name="Henrissat B."/>
            <person name="Howard R.J."/>
            <person name="Kabbage M."/>
            <person name="Koch C."/>
            <person name="Kracher B."/>
            <person name="Kubo Y."/>
            <person name="Law A.D."/>
            <person name="Lebrun M.-H."/>
            <person name="Lee Y.-H."/>
            <person name="Miyara I."/>
            <person name="Moore N."/>
            <person name="Neumann U."/>
            <person name="Nordstroem K."/>
            <person name="Panaccione D.G."/>
            <person name="Panstruga R."/>
            <person name="Place M."/>
            <person name="Proctor R.H."/>
            <person name="Prusky D."/>
            <person name="Rech G."/>
            <person name="Reinhardt R."/>
            <person name="Rollins J.A."/>
            <person name="Rounsley S."/>
            <person name="Schardl C.L."/>
            <person name="Schwartz D.C."/>
            <person name="Shenoy N."/>
            <person name="Shirasu K."/>
            <person name="Sikhakolli U.R."/>
            <person name="Stueber K."/>
            <person name="Sukno S.A."/>
            <person name="Sweigard J.A."/>
            <person name="Takano Y."/>
            <person name="Takahara H."/>
            <person name="Trail F."/>
            <person name="van der Does H.C."/>
            <person name="Voll L.M."/>
            <person name="Will I."/>
            <person name="Young S."/>
            <person name="Zeng Q."/>
            <person name="Zhang J."/>
            <person name="Zhou S."/>
            <person name="Dickman M.B."/>
            <person name="Schulze-Lefert P."/>
            <person name="Ver Loren van Themaat E."/>
            <person name="Ma L.-J."/>
            <person name="Vaillancourt L.J."/>
        </authorList>
    </citation>
    <scope>NUCLEOTIDE SEQUENCE [LARGE SCALE GENOMIC DNA]</scope>
    <source>
        <strain evidence="3">M1.001 / M2 / FGSC 10212</strain>
    </source>
</reference>
<organism evidence="3">
    <name type="scientific">Colletotrichum graminicola (strain M1.001 / M2 / FGSC 10212)</name>
    <name type="common">Maize anthracnose fungus</name>
    <name type="synonym">Glomerella graminicola</name>
    <dbReference type="NCBI Taxonomy" id="645133"/>
    <lineage>
        <taxon>Eukaryota</taxon>
        <taxon>Fungi</taxon>
        <taxon>Dikarya</taxon>
        <taxon>Ascomycota</taxon>
        <taxon>Pezizomycotina</taxon>
        <taxon>Sordariomycetes</taxon>
        <taxon>Hypocreomycetidae</taxon>
        <taxon>Glomerellales</taxon>
        <taxon>Glomerellaceae</taxon>
        <taxon>Colletotrichum</taxon>
        <taxon>Colletotrichum graminicola species complex</taxon>
    </lineage>
</organism>
<dbReference type="GeneID" id="24408396"/>
<dbReference type="VEuPathDB" id="FungiDB:GLRG_03031"/>
<keyword evidence="3" id="KW-1185">Reference proteome</keyword>
<dbReference type="Proteomes" id="UP000008782">
    <property type="component" value="Unassembled WGS sequence"/>
</dbReference>
<evidence type="ECO:0000256" key="1">
    <source>
        <dbReference type="SAM" id="MobiDB-lite"/>
    </source>
</evidence>
<evidence type="ECO:0000313" key="3">
    <source>
        <dbReference type="Proteomes" id="UP000008782"/>
    </source>
</evidence>
<evidence type="ECO:0000313" key="2">
    <source>
        <dbReference type="EMBL" id="EFQ27887.1"/>
    </source>
</evidence>